<dbReference type="Proteomes" id="UP000507470">
    <property type="component" value="Unassembled WGS sequence"/>
</dbReference>
<dbReference type="EMBL" id="CACVKT020004897">
    <property type="protein sequence ID" value="CAC5392044.1"/>
    <property type="molecule type" value="Genomic_DNA"/>
</dbReference>
<protein>
    <recommendedName>
        <fullName evidence="4">Endonuclease/exonuclease/phosphatase domain-containing protein</fullName>
    </recommendedName>
</protein>
<sequence length="569" mass="65517">MSSPSPATRPTKITATANAITTQLTTPQNDFTICGAYIAAHQALYGQGIHDFPYSPSTVPIQMQAPHPTPANVQTPFQPALLPQQLSFSQSPSMPFYKRLDRFMVDVNEKLSKLNILDDLCNRMLCIESHCQLLDKDIGDIKSQFTSINSSMENYGKQTIEFRDRLAHVEYENQQISQENNALRERVVESQTRSMRDNLIFKGISDVENYNELENTEAKVKEFMGEVLKIKDNINFHVVHSLKQKNRWQSQKYCCQIREAQGQGQNDNIIDILNLDEDNEILEYLFDYQNLLRNNIPLHRVSGCSCKPNNYGHRLLNLCKTLNIYIVNSRVGDDKGVGARTCKDISVVDYLILSSNLFPLLKKFAIAEFEPLFSDCHSALCFEFQASLLTHTRGKLDDLNDTNQTFVKWKYSNRSSEFVNCIQTDSEAILADVLISIENLSSCDEVRQSDIDVIVDKIVQNFHNAATETFSKVKKRKKFKKHDDSKPWFNNLCAINRKGFHKARKRYSFVKNAEYRRLMIESSKKYKSTLNIAYKKYQQKIANYFETFRKVIANNFRNSKTDNINDISI</sequence>
<evidence type="ECO:0008006" key="4">
    <source>
        <dbReference type="Google" id="ProtNLM"/>
    </source>
</evidence>
<accession>A0A6J8CAD4</accession>
<gene>
    <name evidence="2" type="ORF">MCOR_27010</name>
</gene>
<dbReference type="OrthoDB" id="6079384at2759"/>
<feature type="coiled-coil region" evidence="1">
    <location>
        <begin position="166"/>
        <end position="233"/>
    </location>
</feature>
<organism evidence="2 3">
    <name type="scientific">Mytilus coruscus</name>
    <name type="common">Sea mussel</name>
    <dbReference type="NCBI Taxonomy" id="42192"/>
    <lineage>
        <taxon>Eukaryota</taxon>
        <taxon>Metazoa</taxon>
        <taxon>Spiralia</taxon>
        <taxon>Lophotrochozoa</taxon>
        <taxon>Mollusca</taxon>
        <taxon>Bivalvia</taxon>
        <taxon>Autobranchia</taxon>
        <taxon>Pteriomorphia</taxon>
        <taxon>Mytilida</taxon>
        <taxon>Mytiloidea</taxon>
        <taxon>Mytilidae</taxon>
        <taxon>Mytilinae</taxon>
        <taxon>Mytilus</taxon>
    </lineage>
</organism>
<keyword evidence="1" id="KW-0175">Coiled coil</keyword>
<evidence type="ECO:0000256" key="1">
    <source>
        <dbReference type="SAM" id="Coils"/>
    </source>
</evidence>
<proteinExistence type="predicted"/>
<evidence type="ECO:0000313" key="2">
    <source>
        <dbReference type="EMBL" id="CAC5392044.1"/>
    </source>
</evidence>
<reference evidence="2 3" key="1">
    <citation type="submission" date="2020-06" db="EMBL/GenBank/DDBJ databases">
        <authorList>
            <person name="Li R."/>
            <person name="Bekaert M."/>
        </authorList>
    </citation>
    <scope>NUCLEOTIDE SEQUENCE [LARGE SCALE GENOMIC DNA]</scope>
    <source>
        <strain evidence="3">wild</strain>
    </source>
</reference>
<keyword evidence="3" id="KW-1185">Reference proteome</keyword>
<dbReference type="AlphaFoldDB" id="A0A6J8CAD4"/>
<evidence type="ECO:0000313" key="3">
    <source>
        <dbReference type="Proteomes" id="UP000507470"/>
    </source>
</evidence>
<name>A0A6J8CAD4_MYTCO</name>